<keyword evidence="1" id="KW-0812">Transmembrane</keyword>
<dbReference type="EMBL" id="KN848063">
    <property type="protein sequence ID" value="KIY03279.1"/>
    <property type="molecule type" value="Genomic_DNA"/>
</dbReference>
<feature type="transmembrane region" description="Helical" evidence="1">
    <location>
        <begin position="16"/>
        <end position="41"/>
    </location>
</feature>
<proteinExistence type="predicted"/>
<dbReference type="AlphaFoldDB" id="A0A0D2L2L7"/>
<dbReference type="GeneID" id="27707492"/>
<gene>
    <name evidence="2" type="ORF">Z520_01746</name>
</gene>
<sequence length="120" mass="12722">MSSHDTSADGYSYSTILLLSVTGLFTLLAIVAAGVYFAGYADDVAEWWAKRYYKAKAVAEVKLMENVGEERVQGMVKDSLKKNPVMGEDELEQVSGGLGKEAVQEGLGGVSGKLGGLGKL</sequence>
<evidence type="ECO:0000256" key="1">
    <source>
        <dbReference type="SAM" id="Phobius"/>
    </source>
</evidence>
<keyword evidence="1" id="KW-0472">Membrane</keyword>
<organism evidence="2 3">
    <name type="scientific">Fonsecaea multimorphosa CBS 102226</name>
    <dbReference type="NCBI Taxonomy" id="1442371"/>
    <lineage>
        <taxon>Eukaryota</taxon>
        <taxon>Fungi</taxon>
        <taxon>Dikarya</taxon>
        <taxon>Ascomycota</taxon>
        <taxon>Pezizomycotina</taxon>
        <taxon>Eurotiomycetes</taxon>
        <taxon>Chaetothyriomycetidae</taxon>
        <taxon>Chaetothyriales</taxon>
        <taxon>Herpotrichiellaceae</taxon>
        <taxon>Fonsecaea</taxon>
    </lineage>
</organism>
<reference evidence="2 3" key="1">
    <citation type="submission" date="2015-01" db="EMBL/GenBank/DDBJ databases">
        <title>The Genome Sequence of Fonsecaea multimorphosa CBS 102226.</title>
        <authorList>
            <consortium name="The Broad Institute Genomics Platform"/>
            <person name="Cuomo C."/>
            <person name="de Hoog S."/>
            <person name="Gorbushina A."/>
            <person name="Stielow B."/>
            <person name="Teixiera M."/>
            <person name="Abouelleil A."/>
            <person name="Chapman S.B."/>
            <person name="Priest M."/>
            <person name="Young S.K."/>
            <person name="Wortman J."/>
            <person name="Nusbaum C."/>
            <person name="Birren B."/>
        </authorList>
    </citation>
    <scope>NUCLEOTIDE SEQUENCE [LARGE SCALE GENOMIC DNA]</scope>
    <source>
        <strain evidence="2 3">CBS 102226</strain>
    </source>
</reference>
<dbReference type="RefSeq" id="XP_016637401.1">
    <property type="nucleotide sequence ID" value="XM_016772262.1"/>
</dbReference>
<accession>A0A0D2L2L7</accession>
<evidence type="ECO:0000313" key="3">
    <source>
        <dbReference type="Proteomes" id="UP000053411"/>
    </source>
</evidence>
<dbReference type="OrthoDB" id="4157269at2759"/>
<name>A0A0D2L2L7_9EURO</name>
<keyword evidence="3" id="KW-1185">Reference proteome</keyword>
<keyword evidence="1" id="KW-1133">Transmembrane helix</keyword>
<evidence type="ECO:0000313" key="2">
    <source>
        <dbReference type="EMBL" id="KIY03279.1"/>
    </source>
</evidence>
<dbReference type="VEuPathDB" id="FungiDB:Z520_01746"/>
<dbReference type="Proteomes" id="UP000053411">
    <property type="component" value="Unassembled WGS sequence"/>
</dbReference>
<protein>
    <submittedName>
        <fullName evidence="2">Uncharacterized protein</fullName>
    </submittedName>
</protein>